<evidence type="ECO:0000259" key="4">
    <source>
        <dbReference type="PROSITE" id="PS50043"/>
    </source>
</evidence>
<keyword evidence="3" id="KW-0804">Transcription</keyword>
<dbReference type="PANTHER" id="PTHR44688">
    <property type="entry name" value="DNA-BINDING TRANSCRIPTIONAL ACTIVATOR DEVR_DOSR"/>
    <property type="match status" value="1"/>
</dbReference>
<dbReference type="CDD" id="cd06170">
    <property type="entry name" value="LuxR_C_like"/>
    <property type="match status" value="1"/>
</dbReference>
<dbReference type="PRINTS" id="PR00038">
    <property type="entry name" value="HTHLUXR"/>
</dbReference>
<accession>A0ABV9FVF8</accession>
<dbReference type="SUPFAM" id="SSF52540">
    <property type="entry name" value="P-loop containing nucleoside triphosphate hydrolases"/>
    <property type="match status" value="1"/>
</dbReference>
<name>A0ABV9FVF8_9NOCA</name>
<dbReference type="Pfam" id="PF00196">
    <property type="entry name" value="GerE"/>
    <property type="match status" value="1"/>
</dbReference>
<feature type="domain" description="HTH luxR-type" evidence="4">
    <location>
        <begin position="779"/>
        <end position="844"/>
    </location>
</feature>
<dbReference type="InterPro" id="IPR000792">
    <property type="entry name" value="Tscrpt_reg_LuxR_C"/>
</dbReference>
<dbReference type="SMART" id="SM00421">
    <property type="entry name" value="HTH_LUXR"/>
    <property type="match status" value="1"/>
</dbReference>
<dbReference type="PANTHER" id="PTHR44688:SF16">
    <property type="entry name" value="DNA-BINDING TRANSCRIPTIONAL ACTIVATOR DEVR_DOSR"/>
    <property type="match status" value="1"/>
</dbReference>
<evidence type="ECO:0000256" key="3">
    <source>
        <dbReference type="ARBA" id="ARBA00023163"/>
    </source>
</evidence>
<comment type="caution">
    <text evidence="5">The sequence shown here is derived from an EMBL/GenBank/DDBJ whole genome shotgun (WGS) entry which is preliminary data.</text>
</comment>
<proteinExistence type="predicted"/>
<evidence type="ECO:0000313" key="6">
    <source>
        <dbReference type="Proteomes" id="UP001595914"/>
    </source>
</evidence>
<dbReference type="InterPro" id="IPR036388">
    <property type="entry name" value="WH-like_DNA-bd_sf"/>
</dbReference>
<gene>
    <name evidence="5" type="ORF">ACFO6S_11240</name>
</gene>
<keyword evidence="6" id="KW-1185">Reference proteome</keyword>
<reference evidence="6" key="1">
    <citation type="journal article" date="2019" name="Int. J. Syst. Evol. Microbiol.">
        <title>The Global Catalogue of Microorganisms (GCM) 10K type strain sequencing project: providing services to taxonomists for standard genome sequencing and annotation.</title>
        <authorList>
            <consortium name="The Broad Institute Genomics Platform"/>
            <consortium name="The Broad Institute Genome Sequencing Center for Infectious Disease"/>
            <person name="Wu L."/>
            <person name="Ma J."/>
        </authorList>
    </citation>
    <scope>NUCLEOTIDE SEQUENCE [LARGE SCALE GENOMIC DNA]</scope>
    <source>
        <strain evidence="6">CCUG 54520</strain>
    </source>
</reference>
<organism evidence="5 6">
    <name type="scientific">Rhodococcus kronopolitis</name>
    <dbReference type="NCBI Taxonomy" id="1460226"/>
    <lineage>
        <taxon>Bacteria</taxon>
        <taxon>Bacillati</taxon>
        <taxon>Actinomycetota</taxon>
        <taxon>Actinomycetes</taxon>
        <taxon>Mycobacteriales</taxon>
        <taxon>Nocardiaceae</taxon>
        <taxon>Rhodococcus</taxon>
    </lineage>
</organism>
<keyword evidence="1" id="KW-0805">Transcription regulation</keyword>
<sequence length="847" mass="86843">MRTEVQVLTAGRFGPSVPASASARALLGEVRGGHPHRLVRGASGTGKSALLAAVREVAAGPTTGLPDAAPAPGAVVLVDDAHLLAPQHLALLADIAARPDVTLVVATEPRPANDSLRALSTALGGTVALGHLSPREIAQRAELTLGVSLPTPLVALLHRVTGGLPRCVDAALDALRQGGPNRDGAERAVTAAVSQCHRETLGGLDADLLAALAVATTGTGLDPVELARTLGLDPGSARELVDRTRGCGLVLPSGALLGSAHEPLQSLLGAQRTAGLQAESLRTRTALGTLDLAAARAFADAGVTDHDLAEFLCRQAELAPPRLAAELYGQAVRAGAAESTLALRRAEAAALGGDLDTAVRLADDGLERAAELSASELRAAVRIAASVAAHQGMLTRSADLYEWLGPARAGADSTVASMVLLATGRPDAASAMAGVALSDNGTGVPQPNPAPPSAVPPTSGAAAAALLAEGLRQSLDGPSAVALNTLTRALSLGANAARTVLLPDTGAATTALAALHCGELERARTVLTRALDGGTDDVNRTRHLLLLTWASMTRGELDTAAQQMNSMSDTEMSPRDSLFAAALRVGLARRTGDVGALRQSWDRAQGVVAEHCVDLFSLLPLGELWLAAARLAELHRVTHLVDQARDLLTALGEPALWGSPLHWYGVQAAILTETPADLLPHAHALGVAAETSHYAAGLARAGRAWLRVLQGETDAGEVEHAARTLAGIGLPWDGARLAGEAALRAADTASATTLLQVARSLRPGVAAPVETATPAGGAPSVLGSGLTERESDVAQLLVTGLTYRDIGARLFISAKTVEHHVARIRRRLDAPTRAEMLSMLRAMGYGA</sequence>
<evidence type="ECO:0000256" key="1">
    <source>
        <dbReference type="ARBA" id="ARBA00023015"/>
    </source>
</evidence>
<dbReference type="InterPro" id="IPR016032">
    <property type="entry name" value="Sig_transdc_resp-reg_C-effctor"/>
</dbReference>
<evidence type="ECO:0000256" key="2">
    <source>
        <dbReference type="ARBA" id="ARBA00023125"/>
    </source>
</evidence>
<evidence type="ECO:0000313" key="5">
    <source>
        <dbReference type="EMBL" id="MFC4604259.1"/>
    </source>
</evidence>
<dbReference type="Gene3D" id="1.10.10.10">
    <property type="entry name" value="Winged helix-like DNA-binding domain superfamily/Winged helix DNA-binding domain"/>
    <property type="match status" value="1"/>
</dbReference>
<dbReference type="RefSeq" id="WP_378416896.1">
    <property type="nucleotide sequence ID" value="NZ_JBHSFO010000004.1"/>
</dbReference>
<dbReference type="EMBL" id="JBHSFO010000004">
    <property type="protein sequence ID" value="MFC4604259.1"/>
    <property type="molecule type" value="Genomic_DNA"/>
</dbReference>
<dbReference type="SUPFAM" id="SSF46894">
    <property type="entry name" value="C-terminal effector domain of the bipartite response regulators"/>
    <property type="match status" value="1"/>
</dbReference>
<dbReference type="Proteomes" id="UP001595914">
    <property type="component" value="Unassembled WGS sequence"/>
</dbReference>
<dbReference type="PROSITE" id="PS50043">
    <property type="entry name" value="HTH_LUXR_2"/>
    <property type="match status" value="1"/>
</dbReference>
<dbReference type="InterPro" id="IPR027417">
    <property type="entry name" value="P-loop_NTPase"/>
</dbReference>
<dbReference type="PROSITE" id="PS00622">
    <property type="entry name" value="HTH_LUXR_1"/>
    <property type="match status" value="1"/>
</dbReference>
<protein>
    <submittedName>
        <fullName evidence="5">LuxR C-terminal-related transcriptional regulator</fullName>
    </submittedName>
</protein>
<keyword evidence="2" id="KW-0238">DNA-binding</keyword>